<reference evidence="2" key="1">
    <citation type="journal article" date="2014" name="Front. Microbiol.">
        <title>High frequency of phylogenetically diverse reductive dehalogenase-homologous genes in deep subseafloor sedimentary metagenomes.</title>
        <authorList>
            <person name="Kawai M."/>
            <person name="Futagami T."/>
            <person name="Toyoda A."/>
            <person name="Takaki Y."/>
            <person name="Nishi S."/>
            <person name="Hori S."/>
            <person name="Arai W."/>
            <person name="Tsubouchi T."/>
            <person name="Morono Y."/>
            <person name="Uchiyama I."/>
            <person name="Ito T."/>
            <person name="Fujiyama A."/>
            <person name="Inagaki F."/>
            <person name="Takami H."/>
        </authorList>
    </citation>
    <scope>NUCLEOTIDE SEQUENCE</scope>
    <source>
        <strain evidence="2">Expedition CK06-06</strain>
    </source>
</reference>
<keyword evidence="1" id="KW-0812">Transmembrane</keyword>
<dbReference type="AlphaFoldDB" id="X0SHE3"/>
<proteinExistence type="predicted"/>
<keyword evidence="1" id="KW-0472">Membrane</keyword>
<keyword evidence="1" id="KW-1133">Transmembrane helix</keyword>
<evidence type="ECO:0008006" key="3">
    <source>
        <dbReference type="Google" id="ProtNLM"/>
    </source>
</evidence>
<protein>
    <recommendedName>
        <fullName evidence="3">Major facilitator superfamily (MFS) profile domain-containing protein</fullName>
    </recommendedName>
</protein>
<organism evidence="2">
    <name type="scientific">marine sediment metagenome</name>
    <dbReference type="NCBI Taxonomy" id="412755"/>
    <lineage>
        <taxon>unclassified sequences</taxon>
        <taxon>metagenomes</taxon>
        <taxon>ecological metagenomes</taxon>
    </lineage>
</organism>
<evidence type="ECO:0000256" key="1">
    <source>
        <dbReference type="SAM" id="Phobius"/>
    </source>
</evidence>
<sequence>MADIPAKRRGFAGLWCGNFAFLLMMLGAAVVVDGNGRLPGLNEALSIVILSCIVAGGLSLDVVLAILDGRRRGIAIAVALVYLLMLLPLFA</sequence>
<accession>X0SHE3</accession>
<feature type="transmembrane region" description="Helical" evidence="1">
    <location>
        <begin position="74"/>
        <end position="90"/>
    </location>
</feature>
<feature type="transmembrane region" description="Helical" evidence="1">
    <location>
        <begin position="44"/>
        <end position="67"/>
    </location>
</feature>
<gene>
    <name evidence="2" type="ORF">S01H1_03106</name>
</gene>
<dbReference type="EMBL" id="BARS01001645">
    <property type="protein sequence ID" value="GAF74516.1"/>
    <property type="molecule type" value="Genomic_DNA"/>
</dbReference>
<name>X0SHE3_9ZZZZ</name>
<feature type="transmembrane region" description="Helical" evidence="1">
    <location>
        <begin position="12"/>
        <end position="32"/>
    </location>
</feature>
<evidence type="ECO:0000313" key="2">
    <source>
        <dbReference type="EMBL" id="GAF74516.1"/>
    </source>
</evidence>
<comment type="caution">
    <text evidence="2">The sequence shown here is derived from an EMBL/GenBank/DDBJ whole genome shotgun (WGS) entry which is preliminary data.</text>
</comment>